<dbReference type="Gene3D" id="3.30.1330.30">
    <property type="match status" value="1"/>
</dbReference>
<dbReference type="Proteomes" id="UP000218824">
    <property type="component" value="Chromosome"/>
</dbReference>
<dbReference type="Pfam" id="PF00588">
    <property type="entry name" value="SpoU_methylase"/>
    <property type="match status" value="1"/>
</dbReference>
<protein>
    <submittedName>
        <fullName evidence="5">RNA methyltransferase, TrmH family, group 3</fullName>
    </submittedName>
</protein>
<dbReference type="GO" id="GO:0006396">
    <property type="term" value="P:RNA processing"/>
    <property type="evidence" value="ECO:0007669"/>
    <property type="project" value="InterPro"/>
</dbReference>
<evidence type="ECO:0000256" key="1">
    <source>
        <dbReference type="ARBA" id="ARBA00022603"/>
    </source>
</evidence>
<dbReference type="AlphaFoldDB" id="A0AAU9B6G9"/>
<evidence type="ECO:0000313" key="6">
    <source>
        <dbReference type="Proteomes" id="UP000218824"/>
    </source>
</evidence>
<dbReference type="GO" id="GO:0003723">
    <property type="term" value="F:RNA binding"/>
    <property type="evidence" value="ECO:0007669"/>
    <property type="project" value="InterPro"/>
</dbReference>
<dbReference type="SUPFAM" id="SSF55315">
    <property type="entry name" value="L30e-like"/>
    <property type="match status" value="1"/>
</dbReference>
<feature type="compositionally biased region" description="Basic and acidic residues" evidence="3">
    <location>
        <begin position="60"/>
        <end position="100"/>
    </location>
</feature>
<gene>
    <name evidence="5" type="ORF">LEN_3959</name>
</gene>
<dbReference type="InterPro" id="IPR029028">
    <property type="entry name" value="Alpha/beta_knot_MTases"/>
</dbReference>
<dbReference type="GO" id="GO:0032259">
    <property type="term" value="P:methylation"/>
    <property type="evidence" value="ECO:0007669"/>
    <property type="project" value="UniProtKB-KW"/>
</dbReference>
<dbReference type="Gene3D" id="3.40.1280.10">
    <property type="match status" value="1"/>
</dbReference>
<dbReference type="PANTHER" id="PTHR46429">
    <property type="entry name" value="23S RRNA (GUANOSINE-2'-O-)-METHYLTRANSFERASE RLMB"/>
    <property type="match status" value="1"/>
</dbReference>
<dbReference type="GO" id="GO:0008173">
    <property type="term" value="F:RNA methyltransferase activity"/>
    <property type="evidence" value="ECO:0007669"/>
    <property type="project" value="InterPro"/>
</dbReference>
<dbReference type="InterPro" id="IPR004441">
    <property type="entry name" value="rRNA_MeTrfase_TrmH"/>
</dbReference>
<dbReference type="SUPFAM" id="SSF75217">
    <property type="entry name" value="alpha/beta knot"/>
    <property type="match status" value="1"/>
</dbReference>
<dbReference type="InterPro" id="IPR029064">
    <property type="entry name" value="Ribosomal_eL30-like_sf"/>
</dbReference>
<dbReference type="SMART" id="SM00967">
    <property type="entry name" value="SpoU_sub_bind"/>
    <property type="match status" value="1"/>
</dbReference>
<name>A0AAU9B6G9_LYSEN</name>
<dbReference type="PANTHER" id="PTHR46429:SF2">
    <property type="entry name" value="TRNA_RRNA METHYLTRANSFERASE"/>
    <property type="match status" value="1"/>
</dbReference>
<dbReference type="KEGG" id="lem:LEN_3959"/>
<dbReference type="InterPro" id="IPR001537">
    <property type="entry name" value="SpoU_MeTrfase"/>
</dbReference>
<keyword evidence="1 5" id="KW-0489">Methyltransferase</keyword>
<keyword evidence="2" id="KW-0808">Transferase</keyword>
<dbReference type="InterPro" id="IPR013123">
    <property type="entry name" value="SpoU_subst-bd"/>
</dbReference>
<proteinExistence type="predicted"/>
<feature type="domain" description="RNA 2-O ribose methyltransferase substrate binding" evidence="4">
    <location>
        <begin position="132"/>
        <end position="207"/>
    </location>
</feature>
<feature type="compositionally biased region" description="Gly residues" evidence="3">
    <location>
        <begin position="18"/>
        <end position="44"/>
    </location>
</feature>
<evidence type="ECO:0000313" key="5">
    <source>
        <dbReference type="EMBL" id="BAV99446.1"/>
    </source>
</evidence>
<accession>A0AAU9B6G9</accession>
<dbReference type="InterPro" id="IPR029026">
    <property type="entry name" value="tRNA_m1G_MTases_N"/>
</dbReference>
<evidence type="ECO:0000256" key="2">
    <source>
        <dbReference type="ARBA" id="ARBA00022679"/>
    </source>
</evidence>
<dbReference type="CDD" id="cd18095">
    <property type="entry name" value="SpoU-like_rRNA-MTase"/>
    <property type="match status" value="1"/>
</dbReference>
<organism evidence="5 6">
    <name type="scientific">Lysobacter enzymogenes</name>
    <dbReference type="NCBI Taxonomy" id="69"/>
    <lineage>
        <taxon>Bacteria</taxon>
        <taxon>Pseudomonadati</taxon>
        <taxon>Pseudomonadota</taxon>
        <taxon>Gammaproteobacteria</taxon>
        <taxon>Lysobacterales</taxon>
        <taxon>Lysobacteraceae</taxon>
        <taxon>Lysobacter</taxon>
    </lineage>
</organism>
<evidence type="ECO:0000256" key="3">
    <source>
        <dbReference type="SAM" id="MobiDB-lite"/>
    </source>
</evidence>
<dbReference type="EMBL" id="AP014940">
    <property type="protein sequence ID" value="BAV99446.1"/>
    <property type="molecule type" value="Genomic_DNA"/>
</dbReference>
<dbReference type="Pfam" id="PF08032">
    <property type="entry name" value="SpoU_sub_bind"/>
    <property type="match status" value="1"/>
</dbReference>
<feature type="region of interest" description="Disordered" evidence="3">
    <location>
        <begin position="1"/>
        <end position="126"/>
    </location>
</feature>
<reference evidence="5 6" key="1">
    <citation type="journal article" date="2017" name="DNA Res.">
        <title>Complete genome sequence and expression profile of the commercial lytic enzyme producer Lysobacter enzymogenes M497-1.</title>
        <authorList>
            <person name="Takami H."/>
            <person name="Toyoda A."/>
            <person name="Uchiyama I."/>
            <person name="Itoh T."/>
            <person name="Takaki Y."/>
            <person name="Arai W."/>
            <person name="Nishi S."/>
            <person name="Kawai M."/>
            <person name="Shinya K."/>
            <person name="Ikeda H."/>
        </authorList>
    </citation>
    <scope>NUCLEOTIDE SEQUENCE [LARGE SCALE GENOMIC DNA]</scope>
    <source>
        <strain evidence="5 6">M497-1</strain>
    </source>
</reference>
<evidence type="ECO:0000259" key="4">
    <source>
        <dbReference type="SMART" id="SM00967"/>
    </source>
</evidence>
<dbReference type="GO" id="GO:0005829">
    <property type="term" value="C:cytosol"/>
    <property type="evidence" value="ECO:0007669"/>
    <property type="project" value="TreeGrafter"/>
</dbReference>
<sequence length="368" mass="39151">MRRDDPPRGPRKPPGSPYGAGGGHRGAGEPRGPGGPGGARGPGAPGVPASPSGGEGQGPWRERGGSHHPHSRDQRRDQRTRHDGSEHDDRPRGSRHERHDRGHQRRDDDDDQGDQGLGAPHPQRARRDAEIRLYGLNAVRAVFARRPQALRKLYLDAPRIPQLQPMLAWCVANRVGYRVVETQDLDKLAASGHHEGVVAEVLREEAAPLSTWLRDLPAGPQLALWLDGVGNPHNLGAILRSAAHFGVSAVLLPKDSTLALSGAAARVAEGGAEAVPMVRMGRGDNALAQLRGAGFELAATVVDGGEDVFAAPLPPRLIYVLGAEGEGMDRELAAACDRRLSIPGTGRVESLNVAAATAVLLAAWRSRR</sequence>